<dbReference type="SMART" id="SM00409">
    <property type="entry name" value="IG"/>
    <property type="match status" value="1"/>
</dbReference>
<dbReference type="GO" id="GO:0005102">
    <property type="term" value="F:signaling receptor binding"/>
    <property type="evidence" value="ECO:0007669"/>
    <property type="project" value="TreeGrafter"/>
</dbReference>
<reference evidence="5" key="2">
    <citation type="submission" date="2025-09" db="UniProtKB">
        <authorList>
            <consortium name="Ensembl"/>
        </authorList>
    </citation>
    <scope>IDENTIFICATION</scope>
</reference>
<dbReference type="GO" id="GO:0009897">
    <property type="term" value="C:external side of plasma membrane"/>
    <property type="evidence" value="ECO:0007669"/>
    <property type="project" value="TreeGrafter"/>
</dbReference>
<name>A0A3Q3K1V5_MONAL</name>
<evidence type="ECO:0000313" key="6">
    <source>
        <dbReference type="Proteomes" id="UP000261600"/>
    </source>
</evidence>
<dbReference type="InterPro" id="IPR007110">
    <property type="entry name" value="Ig-like_dom"/>
</dbReference>
<accession>A0A3Q3K1V5</accession>
<dbReference type="Gene3D" id="2.60.40.10">
    <property type="entry name" value="Immunoglobulins"/>
    <property type="match status" value="1"/>
</dbReference>
<dbReference type="Pfam" id="PF07686">
    <property type="entry name" value="V-set"/>
    <property type="match status" value="1"/>
</dbReference>
<evidence type="ECO:0000259" key="4">
    <source>
        <dbReference type="PROSITE" id="PS50835"/>
    </source>
</evidence>
<evidence type="ECO:0000256" key="3">
    <source>
        <dbReference type="ARBA" id="ARBA00023319"/>
    </source>
</evidence>
<evidence type="ECO:0000256" key="2">
    <source>
        <dbReference type="ARBA" id="ARBA00023136"/>
    </source>
</evidence>
<comment type="subcellular location">
    <subcellularLocation>
        <location evidence="1">Membrane</location>
    </subcellularLocation>
</comment>
<dbReference type="PANTHER" id="PTHR24100">
    <property type="entry name" value="BUTYROPHILIN"/>
    <property type="match status" value="1"/>
</dbReference>
<dbReference type="GO" id="GO:0001817">
    <property type="term" value="P:regulation of cytokine production"/>
    <property type="evidence" value="ECO:0007669"/>
    <property type="project" value="TreeGrafter"/>
</dbReference>
<dbReference type="PROSITE" id="PS50835">
    <property type="entry name" value="IG_LIKE"/>
    <property type="match status" value="1"/>
</dbReference>
<feature type="domain" description="Ig-like" evidence="4">
    <location>
        <begin position="24"/>
        <end position="140"/>
    </location>
</feature>
<keyword evidence="2" id="KW-0472">Membrane</keyword>
<dbReference type="Ensembl" id="ENSMALT00000027917.1">
    <property type="protein sequence ID" value="ENSMALP00000027414.1"/>
    <property type="gene ID" value="ENSMALG00000019026.1"/>
</dbReference>
<dbReference type="SMART" id="SM00406">
    <property type="entry name" value="IGv"/>
    <property type="match status" value="1"/>
</dbReference>
<dbReference type="AlphaFoldDB" id="A0A3Q3K1V5"/>
<dbReference type="InterPro" id="IPR050504">
    <property type="entry name" value="IgSF_BTN/MOG"/>
</dbReference>
<keyword evidence="6" id="KW-1185">Reference proteome</keyword>
<reference evidence="5" key="1">
    <citation type="submission" date="2025-08" db="UniProtKB">
        <authorList>
            <consortium name="Ensembl"/>
        </authorList>
    </citation>
    <scope>IDENTIFICATION</scope>
</reference>
<sequence length="209" mass="23510">VPGYNCSCSQGALSHLGHQGVCFPLIWFISDILELKVNPGDTVTLPCLDPGHTTLQMLQWSRPDQLSHGYVYFYRDGHLLERYQHSSYHGRVEVKDLGMKDGDFSLILRNVSINDTGKYECRIGRGTSGRRKRHDPVLLSTINLKVDDSGLLLESSSIWQTYWFAVTLMSPLVCQCLGLILPRQVSVQLAVPKSNLCLELCSPTFTHFL</sequence>
<dbReference type="SUPFAM" id="SSF48726">
    <property type="entry name" value="Immunoglobulin"/>
    <property type="match status" value="1"/>
</dbReference>
<dbReference type="InterPro" id="IPR013783">
    <property type="entry name" value="Ig-like_fold"/>
</dbReference>
<dbReference type="InterPro" id="IPR013106">
    <property type="entry name" value="Ig_V-set"/>
</dbReference>
<dbReference type="PANTHER" id="PTHR24100:SF151">
    <property type="entry name" value="ICOS LIGAND"/>
    <property type="match status" value="1"/>
</dbReference>
<dbReference type="Proteomes" id="UP000261600">
    <property type="component" value="Unplaced"/>
</dbReference>
<organism evidence="5 6">
    <name type="scientific">Monopterus albus</name>
    <name type="common">Swamp eel</name>
    <dbReference type="NCBI Taxonomy" id="43700"/>
    <lineage>
        <taxon>Eukaryota</taxon>
        <taxon>Metazoa</taxon>
        <taxon>Chordata</taxon>
        <taxon>Craniata</taxon>
        <taxon>Vertebrata</taxon>
        <taxon>Euteleostomi</taxon>
        <taxon>Actinopterygii</taxon>
        <taxon>Neopterygii</taxon>
        <taxon>Teleostei</taxon>
        <taxon>Neoteleostei</taxon>
        <taxon>Acanthomorphata</taxon>
        <taxon>Anabantaria</taxon>
        <taxon>Synbranchiformes</taxon>
        <taxon>Synbranchidae</taxon>
        <taxon>Monopterus</taxon>
    </lineage>
</organism>
<evidence type="ECO:0000313" key="5">
    <source>
        <dbReference type="Ensembl" id="ENSMALP00000027414.1"/>
    </source>
</evidence>
<evidence type="ECO:0000256" key="1">
    <source>
        <dbReference type="ARBA" id="ARBA00004370"/>
    </source>
</evidence>
<dbReference type="GO" id="GO:0050852">
    <property type="term" value="P:T cell receptor signaling pathway"/>
    <property type="evidence" value="ECO:0007669"/>
    <property type="project" value="TreeGrafter"/>
</dbReference>
<protein>
    <recommendedName>
        <fullName evidence="4">Ig-like domain-containing protein</fullName>
    </recommendedName>
</protein>
<keyword evidence="3" id="KW-0393">Immunoglobulin domain</keyword>
<dbReference type="InterPro" id="IPR036179">
    <property type="entry name" value="Ig-like_dom_sf"/>
</dbReference>
<proteinExistence type="predicted"/>
<dbReference type="InterPro" id="IPR003599">
    <property type="entry name" value="Ig_sub"/>
</dbReference>